<dbReference type="GO" id="GO:0005777">
    <property type="term" value="C:peroxisome"/>
    <property type="evidence" value="ECO:0007669"/>
    <property type="project" value="UniProtKB-SubCell"/>
</dbReference>
<dbReference type="Proteomes" id="UP000515163">
    <property type="component" value="Unplaced"/>
</dbReference>
<evidence type="ECO:0000256" key="7">
    <source>
        <dbReference type="ARBA" id="ARBA00023140"/>
    </source>
</evidence>
<dbReference type="Gene3D" id="3.30.1050.10">
    <property type="entry name" value="SCP2 sterol-binding domain"/>
    <property type="match status" value="1"/>
</dbReference>
<dbReference type="FunCoup" id="A0A6P8IDJ4">
    <property type="interactions" value="1101"/>
</dbReference>
<dbReference type="InterPro" id="IPR002347">
    <property type="entry name" value="SDR_fam"/>
</dbReference>
<accession>A0A6P8IDJ4</accession>
<evidence type="ECO:0000256" key="4">
    <source>
        <dbReference type="ARBA" id="ARBA00022857"/>
    </source>
</evidence>
<dbReference type="PANTHER" id="PTHR42808">
    <property type="entry name" value="HYDROXYSTEROID DEHYDROGENASE-LIKE PROTEIN 2"/>
    <property type="match status" value="1"/>
</dbReference>
<dbReference type="Pfam" id="PF02036">
    <property type="entry name" value="SCP2"/>
    <property type="match status" value="1"/>
</dbReference>
<protein>
    <recommendedName>
        <fullName evidence="8">Hydroxysteroid dehydrogenase-like protein 2</fullName>
    </recommendedName>
</protein>
<reference evidence="11" key="1">
    <citation type="submission" date="2025-08" db="UniProtKB">
        <authorList>
            <consortium name="RefSeq"/>
        </authorList>
    </citation>
    <scope>IDENTIFICATION</scope>
    <source>
        <tissue evidence="11">Tentacle</tissue>
    </source>
</reference>
<dbReference type="FunFam" id="3.40.50.720:FF:000301">
    <property type="entry name" value="Hydroxysteroid dehydrogenase like 2"/>
    <property type="match status" value="1"/>
</dbReference>
<keyword evidence="6" id="KW-0496">Mitochondrion</keyword>
<feature type="domain" description="SCP2" evidence="9">
    <location>
        <begin position="316"/>
        <end position="406"/>
    </location>
</feature>
<evidence type="ECO:0000256" key="8">
    <source>
        <dbReference type="ARBA" id="ARBA00040243"/>
    </source>
</evidence>
<dbReference type="Gene3D" id="3.40.50.720">
    <property type="entry name" value="NAD(P)-binding Rossmann-like Domain"/>
    <property type="match status" value="1"/>
</dbReference>
<dbReference type="RefSeq" id="XP_031564327.1">
    <property type="nucleotide sequence ID" value="XM_031708467.1"/>
</dbReference>
<dbReference type="SUPFAM" id="SSF51735">
    <property type="entry name" value="NAD(P)-binding Rossmann-fold domains"/>
    <property type="match status" value="1"/>
</dbReference>
<keyword evidence="7" id="KW-0576">Peroxisome</keyword>
<name>A0A6P8IDJ4_ACTTE</name>
<dbReference type="SUPFAM" id="SSF55718">
    <property type="entry name" value="SCP-like"/>
    <property type="match status" value="1"/>
</dbReference>
<organism evidence="10 11">
    <name type="scientific">Actinia tenebrosa</name>
    <name type="common">Australian red waratah sea anemone</name>
    <dbReference type="NCBI Taxonomy" id="6105"/>
    <lineage>
        <taxon>Eukaryota</taxon>
        <taxon>Metazoa</taxon>
        <taxon>Cnidaria</taxon>
        <taxon>Anthozoa</taxon>
        <taxon>Hexacorallia</taxon>
        <taxon>Actiniaria</taxon>
        <taxon>Actiniidae</taxon>
        <taxon>Actinia</taxon>
    </lineage>
</organism>
<dbReference type="GO" id="GO:0016491">
    <property type="term" value="F:oxidoreductase activity"/>
    <property type="evidence" value="ECO:0007669"/>
    <property type="project" value="UniProtKB-KW"/>
</dbReference>
<dbReference type="PANTHER" id="PTHR42808:SF3">
    <property type="entry name" value="HYDROXYSTEROID DEHYDROGENASE-LIKE PROTEIN 2"/>
    <property type="match status" value="1"/>
</dbReference>
<dbReference type="InterPro" id="IPR051935">
    <property type="entry name" value="HSDL2"/>
</dbReference>
<dbReference type="GO" id="GO:0005739">
    <property type="term" value="C:mitochondrion"/>
    <property type="evidence" value="ECO:0007669"/>
    <property type="project" value="UniProtKB-SubCell"/>
</dbReference>
<evidence type="ECO:0000259" key="9">
    <source>
        <dbReference type="Pfam" id="PF02036"/>
    </source>
</evidence>
<dbReference type="GeneID" id="116299747"/>
<comment type="similarity">
    <text evidence="3">Belongs to the short-chain dehydrogenases/reductases (SDR) family.</text>
</comment>
<evidence type="ECO:0000256" key="1">
    <source>
        <dbReference type="ARBA" id="ARBA00004173"/>
    </source>
</evidence>
<proteinExistence type="inferred from homology"/>
<dbReference type="NCBIfam" id="NF006133">
    <property type="entry name" value="PRK08278.1"/>
    <property type="match status" value="1"/>
</dbReference>
<sequence length="413" mass="44398">MLNTGKLAGKTLFITGASRGIGKAIALKAARDGANVIIAAKTAAPHPTLPGTIYTAAKEVEEAGGHCLPCVVDIRDESAVIGAVEEGVTKFGGIDILVNNASAISLTGTLETPMKRYDLMNNINARGTYLCSQACLPYLKKGKNPHILTLSPPLNMNPIWFKNHVAYTMAKYGMSMCALGMAEEFKDDGIAVNALWPKTAIATAAMKMLGGEEAIKQCRTVDIMADAAYVILTRDSRSYTGQFLIDEDVLRDVGVTDMEPYACVPGSTLLPDFFLDEANPEKLLKDHHKMEKLEASAGSSTGNVAKVFETIKSLCDDELVKTINGVFEFDIHGKDAGLWYLDLKNGPGSAGSGSYPGGQAQCTMSLDSEDFLKMFQGQLNPTQAFMSGKLKIKGDMMIAMKLEKLMGKMKSKL</sequence>
<keyword evidence="10" id="KW-1185">Reference proteome</keyword>
<dbReference type="AlphaFoldDB" id="A0A6P8IDJ4"/>
<dbReference type="InterPro" id="IPR036527">
    <property type="entry name" value="SCP2_sterol-bd_dom_sf"/>
</dbReference>
<dbReference type="InterPro" id="IPR003033">
    <property type="entry name" value="SCP2_sterol-bd_dom"/>
</dbReference>
<dbReference type="OrthoDB" id="5327538at2759"/>
<dbReference type="InParanoid" id="A0A6P8IDJ4"/>
<evidence type="ECO:0000256" key="5">
    <source>
        <dbReference type="ARBA" id="ARBA00023002"/>
    </source>
</evidence>
<comment type="subcellular location">
    <subcellularLocation>
        <location evidence="1">Mitochondrion</location>
    </subcellularLocation>
    <subcellularLocation>
        <location evidence="2">Peroxisome</location>
    </subcellularLocation>
</comment>
<dbReference type="Pfam" id="PF00106">
    <property type="entry name" value="adh_short"/>
    <property type="match status" value="1"/>
</dbReference>
<evidence type="ECO:0000313" key="10">
    <source>
        <dbReference type="Proteomes" id="UP000515163"/>
    </source>
</evidence>
<dbReference type="CDD" id="cd09762">
    <property type="entry name" value="HSDL2_SDR_c"/>
    <property type="match status" value="1"/>
</dbReference>
<evidence type="ECO:0000256" key="2">
    <source>
        <dbReference type="ARBA" id="ARBA00004275"/>
    </source>
</evidence>
<dbReference type="InterPro" id="IPR036291">
    <property type="entry name" value="NAD(P)-bd_dom_sf"/>
</dbReference>
<dbReference type="PRINTS" id="PR00081">
    <property type="entry name" value="GDHRDH"/>
</dbReference>
<evidence type="ECO:0000313" key="11">
    <source>
        <dbReference type="RefSeq" id="XP_031564327.1"/>
    </source>
</evidence>
<keyword evidence="4" id="KW-0521">NADP</keyword>
<keyword evidence="5" id="KW-0560">Oxidoreductase</keyword>
<gene>
    <name evidence="11" type="primary">LOC116299747</name>
</gene>
<dbReference type="KEGG" id="aten:116299747"/>
<evidence type="ECO:0000256" key="6">
    <source>
        <dbReference type="ARBA" id="ARBA00023128"/>
    </source>
</evidence>
<evidence type="ECO:0000256" key="3">
    <source>
        <dbReference type="ARBA" id="ARBA00006484"/>
    </source>
</evidence>